<dbReference type="Proteomes" id="UP001139006">
    <property type="component" value="Unassembled WGS sequence"/>
</dbReference>
<comment type="similarity">
    <text evidence="2 6">Belongs to the peptidase C69 family.</text>
</comment>
<dbReference type="GO" id="GO:0006508">
    <property type="term" value="P:proteolysis"/>
    <property type="evidence" value="ECO:0007669"/>
    <property type="project" value="UniProtKB-KW"/>
</dbReference>
<evidence type="ECO:0000256" key="4">
    <source>
        <dbReference type="ARBA" id="ARBA00022801"/>
    </source>
</evidence>
<keyword evidence="4 6" id="KW-0378">Hydrolase</keyword>
<evidence type="ECO:0000256" key="6">
    <source>
        <dbReference type="RuleBase" id="RU364089"/>
    </source>
</evidence>
<dbReference type="PANTHER" id="PTHR12994">
    <property type="entry name" value="SECERNIN"/>
    <property type="match status" value="1"/>
</dbReference>
<evidence type="ECO:0000313" key="8">
    <source>
        <dbReference type="Proteomes" id="UP001139006"/>
    </source>
</evidence>
<evidence type="ECO:0000256" key="5">
    <source>
        <dbReference type="ARBA" id="ARBA00022997"/>
    </source>
</evidence>
<dbReference type="EMBL" id="JAIULA010000005">
    <property type="protein sequence ID" value="MCP0886397.1"/>
    <property type="molecule type" value="Genomic_DNA"/>
</dbReference>
<comment type="caution">
    <text evidence="7">The sequence shown here is derived from an EMBL/GenBank/DDBJ whole genome shotgun (WGS) entry which is preliminary data.</text>
</comment>
<name>A0A9X2FI62_9LACO</name>
<reference evidence="7 8" key="1">
    <citation type="journal article" date="2023" name="Int. J. Syst. Evol. Microbiol.">
        <title>Ligilactobacillus ubinensis sp. nov., a novel species isolated from the wild ferment of a durian fruit (Durio zibethinus).</title>
        <authorList>
            <person name="Heng Y.C."/>
            <person name="Menon N."/>
            <person name="Chen B."/>
            <person name="Loo B.Z.L."/>
            <person name="Wong G.W.J."/>
            <person name="Lim A.C.H."/>
            <person name="Silvaraju S."/>
            <person name="Kittelmann S."/>
        </authorList>
    </citation>
    <scope>NUCLEOTIDE SEQUENCE [LARGE SCALE GENOMIC DNA]</scope>
    <source>
        <strain evidence="7 8">WILCCON 0076</strain>
    </source>
</reference>
<gene>
    <name evidence="7" type="ORF">LB941_03480</name>
</gene>
<dbReference type="GO" id="GO:0070004">
    <property type="term" value="F:cysteine-type exopeptidase activity"/>
    <property type="evidence" value="ECO:0007669"/>
    <property type="project" value="InterPro"/>
</dbReference>
<dbReference type="AlphaFoldDB" id="A0A9X2FI62"/>
<dbReference type="GO" id="GO:0016805">
    <property type="term" value="F:dipeptidase activity"/>
    <property type="evidence" value="ECO:0007669"/>
    <property type="project" value="UniProtKB-KW"/>
</dbReference>
<dbReference type="Gene3D" id="3.60.60.10">
    <property type="entry name" value="Penicillin V Acylase, Chain A"/>
    <property type="match status" value="1"/>
</dbReference>
<dbReference type="NCBIfam" id="NF033678">
    <property type="entry name" value="C69_fam_dipept"/>
    <property type="match status" value="1"/>
</dbReference>
<keyword evidence="3 6" id="KW-0645">Protease</keyword>
<sequence length="479" mass="53623">MNIVKQRLSACTSILVGKKATLDGSTFIGRNEDFKSAWPKHMCVHSHKEFKATQSFVSKSNGFKISLPSIRYKYTATPEWTDEFGLLEENGINEYGVAMSATESAYANSNVLSYDPLVKDGISEEAMLTVVLPYVSTAKAGVKRLGEIVTKHGASEANGILFADNNEVWYMEIGSGHHWVAQRIPDDCYAVVANQLSIQKIDFNDSANFLASPNIQQFVQKNHLNPALESNFIFRDIFGTHTLFDEIYNTPRVWYGQKFLTPSKEQVPMDENLAFTLKPDRKLGIDDLTYVLSSHFQKTPYDPIGQGDATLKHKFRPISLAKTQESHVLQLRPNLPPALSGIQWLALGVPAQSIFVPFYAGASDVHSAYKLGNETYSPDSAYWTYKHVGILVDAHYPLFGPILKDLQDELTTKFKQHIHLIDQKAIQNSFSGKELEEYLTKNSIELQELGLTEFKKLAAQLITSATDLSPLNFKTDANL</sequence>
<organism evidence="7 8">
    <name type="scientific">Ligilactobacillus ubinensis</name>
    <dbReference type="NCBI Taxonomy" id="2876789"/>
    <lineage>
        <taxon>Bacteria</taxon>
        <taxon>Bacillati</taxon>
        <taxon>Bacillota</taxon>
        <taxon>Bacilli</taxon>
        <taxon>Lactobacillales</taxon>
        <taxon>Lactobacillaceae</taxon>
        <taxon>Ligilactobacillus</taxon>
    </lineage>
</organism>
<evidence type="ECO:0000256" key="1">
    <source>
        <dbReference type="ARBA" id="ARBA00001670"/>
    </source>
</evidence>
<dbReference type="InterPro" id="IPR005322">
    <property type="entry name" value="Peptidase_C69"/>
</dbReference>
<keyword evidence="5 6" id="KW-0224">Dipeptidase</keyword>
<dbReference type="RefSeq" id="WP_253359509.1">
    <property type="nucleotide sequence ID" value="NZ_JAIULA010000005.1"/>
</dbReference>
<comment type="catalytic activity">
    <reaction evidence="1">
        <text>an L-aminoacyl-L-amino acid + H2O = 2 an L-alpha-amino acid</text>
        <dbReference type="Rhea" id="RHEA:48940"/>
        <dbReference type="ChEBI" id="CHEBI:15377"/>
        <dbReference type="ChEBI" id="CHEBI:59869"/>
        <dbReference type="ChEBI" id="CHEBI:77460"/>
        <dbReference type="EC" id="3.4.13.19"/>
    </reaction>
</comment>
<dbReference type="Pfam" id="PF03577">
    <property type="entry name" value="Peptidase_C69"/>
    <property type="match status" value="1"/>
</dbReference>
<protein>
    <recommendedName>
        <fullName evidence="6">Dipeptidase</fullName>
        <ecNumber evidence="6">3.4.-.-</ecNumber>
    </recommendedName>
</protein>
<evidence type="ECO:0000256" key="3">
    <source>
        <dbReference type="ARBA" id="ARBA00022670"/>
    </source>
</evidence>
<dbReference type="PANTHER" id="PTHR12994:SF17">
    <property type="entry name" value="LD30995P"/>
    <property type="match status" value="1"/>
</dbReference>
<proteinExistence type="inferred from homology"/>
<dbReference type="InterPro" id="IPR047804">
    <property type="entry name" value="C69_dipept_A-like"/>
</dbReference>
<evidence type="ECO:0000256" key="2">
    <source>
        <dbReference type="ARBA" id="ARBA00007225"/>
    </source>
</evidence>
<dbReference type="EC" id="3.4.-.-" evidence="6"/>
<evidence type="ECO:0000313" key="7">
    <source>
        <dbReference type="EMBL" id="MCP0886397.1"/>
    </source>
</evidence>
<keyword evidence="8" id="KW-1185">Reference proteome</keyword>
<accession>A0A9X2FI62</accession>